<dbReference type="Proteomes" id="UP000324767">
    <property type="component" value="Unassembled WGS sequence"/>
</dbReference>
<protein>
    <submittedName>
        <fullName evidence="2">Uncharacterized protein</fullName>
    </submittedName>
</protein>
<evidence type="ECO:0000313" key="2">
    <source>
        <dbReference type="EMBL" id="KAA6414870.1"/>
    </source>
</evidence>
<reference evidence="2 3" key="1">
    <citation type="submission" date="2019-09" db="EMBL/GenBank/DDBJ databases">
        <title>The hologenome of the rock-dwelling lichen Lasallia pustulata.</title>
        <authorList>
            <person name="Greshake Tzovaras B."/>
            <person name="Segers F."/>
            <person name="Bicker A."/>
            <person name="Dal Grande F."/>
            <person name="Otte J."/>
            <person name="Hankeln T."/>
            <person name="Schmitt I."/>
            <person name="Ebersberger I."/>
        </authorList>
    </citation>
    <scope>NUCLEOTIDE SEQUENCE [LARGE SCALE GENOMIC DNA]</scope>
    <source>
        <strain evidence="2">A1-1</strain>
    </source>
</reference>
<sequence>MYCLRAGEHVNVETPFSGGESPLRSLLPSPQALLAEPSVNTVNRADGSDSLRGSNRASRHNRGSRSGSRGGKGDSRGSRGGSGGTAGAATGAAAGAATRASARAAAGAAEATEAAVKDLQCVSK</sequence>
<dbReference type="EMBL" id="VXIT01000002">
    <property type="protein sequence ID" value="KAA6414870.1"/>
    <property type="molecule type" value="Genomic_DNA"/>
</dbReference>
<proteinExistence type="predicted"/>
<organism evidence="2 3">
    <name type="scientific">Lasallia pustulata</name>
    <dbReference type="NCBI Taxonomy" id="136370"/>
    <lineage>
        <taxon>Eukaryota</taxon>
        <taxon>Fungi</taxon>
        <taxon>Dikarya</taxon>
        <taxon>Ascomycota</taxon>
        <taxon>Pezizomycotina</taxon>
        <taxon>Lecanoromycetes</taxon>
        <taxon>OSLEUM clade</taxon>
        <taxon>Umbilicariomycetidae</taxon>
        <taxon>Umbilicariales</taxon>
        <taxon>Umbilicariaceae</taxon>
        <taxon>Lasallia</taxon>
    </lineage>
</organism>
<dbReference type="AlphaFoldDB" id="A0A5M8Q0W4"/>
<gene>
    <name evidence="2" type="ORF">FRX48_01620</name>
</gene>
<feature type="compositionally biased region" description="Low complexity" evidence="1">
    <location>
        <begin position="87"/>
        <end position="114"/>
    </location>
</feature>
<accession>A0A5M8Q0W4</accession>
<comment type="caution">
    <text evidence="2">The sequence shown here is derived from an EMBL/GenBank/DDBJ whole genome shotgun (WGS) entry which is preliminary data.</text>
</comment>
<evidence type="ECO:0000256" key="1">
    <source>
        <dbReference type="SAM" id="MobiDB-lite"/>
    </source>
</evidence>
<name>A0A5M8Q0W4_9LECA</name>
<evidence type="ECO:0000313" key="3">
    <source>
        <dbReference type="Proteomes" id="UP000324767"/>
    </source>
</evidence>
<feature type="region of interest" description="Disordered" evidence="1">
    <location>
        <begin position="34"/>
        <end position="124"/>
    </location>
</feature>